<keyword evidence="3" id="KW-0159">Chromosome partition</keyword>
<gene>
    <name evidence="5" type="ORF">A2928_00755</name>
</gene>
<dbReference type="AlphaFoldDB" id="A0A1G2NCI1"/>
<dbReference type="GO" id="GO:0051301">
    <property type="term" value="P:cell division"/>
    <property type="evidence" value="ECO:0007669"/>
    <property type="project" value="UniProtKB-KW"/>
</dbReference>
<evidence type="ECO:0008006" key="7">
    <source>
        <dbReference type="Google" id="ProtNLM"/>
    </source>
</evidence>
<protein>
    <recommendedName>
        <fullName evidence="7">SMC-Scp complex subunit ScpB</fullName>
    </recommendedName>
</protein>
<dbReference type="GO" id="GO:0051304">
    <property type="term" value="P:chromosome separation"/>
    <property type="evidence" value="ECO:0007669"/>
    <property type="project" value="InterPro"/>
</dbReference>
<keyword evidence="2" id="KW-0132">Cell division</keyword>
<evidence type="ECO:0000313" key="6">
    <source>
        <dbReference type="Proteomes" id="UP000176221"/>
    </source>
</evidence>
<reference evidence="5 6" key="1">
    <citation type="journal article" date="2016" name="Nat. Commun.">
        <title>Thousands of microbial genomes shed light on interconnected biogeochemical processes in an aquifer system.</title>
        <authorList>
            <person name="Anantharaman K."/>
            <person name="Brown C.T."/>
            <person name="Hug L.A."/>
            <person name="Sharon I."/>
            <person name="Castelle C.J."/>
            <person name="Probst A.J."/>
            <person name="Thomas B.C."/>
            <person name="Singh A."/>
            <person name="Wilkins M.J."/>
            <person name="Karaoz U."/>
            <person name="Brodie E.L."/>
            <person name="Williams K.H."/>
            <person name="Hubbard S.S."/>
            <person name="Banfield J.F."/>
        </authorList>
    </citation>
    <scope>NUCLEOTIDE SEQUENCE [LARGE SCALE GENOMIC DNA]</scope>
</reference>
<dbReference type="InterPro" id="IPR036388">
    <property type="entry name" value="WH-like_DNA-bd_sf"/>
</dbReference>
<dbReference type="PANTHER" id="PTHR34298">
    <property type="entry name" value="SEGREGATION AND CONDENSATION PROTEIN B"/>
    <property type="match status" value="1"/>
</dbReference>
<proteinExistence type="predicted"/>
<dbReference type="PANTHER" id="PTHR34298:SF2">
    <property type="entry name" value="SEGREGATION AND CONDENSATION PROTEIN B"/>
    <property type="match status" value="1"/>
</dbReference>
<name>A0A1G2NCI1_9BACT</name>
<keyword evidence="4" id="KW-0131">Cell cycle</keyword>
<comment type="caution">
    <text evidence="5">The sequence shown here is derived from an EMBL/GenBank/DDBJ whole genome shotgun (WGS) entry which is preliminary data.</text>
</comment>
<sequence>MLHLESKIEALLFWRNEPLSREYIAKAIGVGMDEIEIAITSLKGALANRGIVLVVHDDILTLGTSPHMSKIIENLAKEELARDLGKAGLETISMILYYGPLSRKEIDYFRGVNSQFIVRNLLIRGLIEKAEGKPSERSTYYQTSVALLGHLGITDIRDLPEYDAVRQELAEYRNRAAETVADGDSSLLAGEDYSQVKK</sequence>
<dbReference type="InterPro" id="IPR005234">
    <property type="entry name" value="ScpB_csome_segregation"/>
</dbReference>
<evidence type="ECO:0000313" key="5">
    <source>
        <dbReference type="EMBL" id="OHA33061.1"/>
    </source>
</evidence>
<accession>A0A1G2NCI1</accession>
<dbReference type="Gene3D" id="1.10.10.10">
    <property type="entry name" value="Winged helix-like DNA-binding domain superfamily/Winged helix DNA-binding domain"/>
    <property type="match status" value="2"/>
</dbReference>
<evidence type="ECO:0000256" key="1">
    <source>
        <dbReference type="ARBA" id="ARBA00022490"/>
    </source>
</evidence>
<dbReference type="EMBL" id="MHRX01000036">
    <property type="protein sequence ID" value="OHA33061.1"/>
    <property type="molecule type" value="Genomic_DNA"/>
</dbReference>
<dbReference type="SUPFAM" id="SSF46785">
    <property type="entry name" value="Winged helix' DNA-binding domain"/>
    <property type="match status" value="2"/>
</dbReference>
<evidence type="ECO:0000256" key="4">
    <source>
        <dbReference type="ARBA" id="ARBA00023306"/>
    </source>
</evidence>
<keyword evidence="1" id="KW-0963">Cytoplasm</keyword>
<dbReference type="Pfam" id="PF04079">
    <property type="entry name" value="SMC_ScpB"/>
    <property type="match status" value="1"/>
</dbReference>
<organism evidence="5 6">
    <name type="scientific">Candidatus Taylorbacteria bacterium RIFCSPLOWO2_01_FULL_45_15b</name>
    <dbReference type="NCBI Taxonomy" id="1802319"/>
    <lineage>
        <taxon>Bacteria</taxon>
        <taxon>Candidatus Tayloriibacteriota</taxon>
    </lineage>
</organism>
<dbReference type="InterPro" id="IPR036390">
    <property type="entry name" value="WH_DNA-bd_sf"/>
</dbReference>
<evidence type="ECO:0000256" key="2">
    <source>
        <dbReference type="ARBA" id="ARBA00022618"/>
    </source>
</evidence>
<dbReference type="STRING" id="1802319.A2928_00755"/>
<evidence type="ECO:0000256" key="3">
    <source>
        <dbReference type="ARBA" id="ARBA00022829"/>
    </source>
</evidence>
<dbReference type="Proteomes" id="UP000176221">
    <property type="component" value="Unassembled WGS sequence"/>
</dbReference>